<evidence type="ECO:0000256" key="1">
    <source>
        <dbReference type="SAM" id="MobiDB-lite"/>
    </source>
</evidence>
<sequence length="86" mass="9363">MVSGNADHTIVTNFPILTLVNVFFYDELGREGTSDADDGARYLHGHFVGRNGLRPRFSSLNLQGLLPTDHRAGMHERPGGGQDRGG</sequence>
<reference evidence="2" key="1">
    <citation type="submission" date="2016-01" db="EMBL/GenBank/DDBJ databases">
        <authorList>
            <person name="Mcilroy J.S."/>
            <person name="Karst M S."/>
            <person name="Albertsen M."/>
        </authorList>
    </citation>
    <scope>NUCLEOTIDE SEQUENCE</scope>
    <source>
        <strain evidence="2">Cfx-K</strain>
    </source>
</reference>
<dbReference type="KEGG" id="pbf:CFX0092_A1478"/>
<dbReference type="AlphaFoldDB" id="A0A160T0Q0"/>
<dbReference type="EMBL" id="LN890655">
    <property type="protein sequence ID" value="CUS03356.2"/>
    <property type="molecule type" value="Genomic_DNA"/>
</dbReference>
<proteinExistence type="predicted"/>
<feature type="region of interest" description="Disordered" evidence="1">
    <location>
        <begin position="65"/>
        <end position="86"/>
    </location>
</feature>
<accession>A0A160T0Q0</accession>
<protein>
    <submittedName>
        <fullName evidence="2">Uncharacterized protein</fullName>
    </submittedName>
</protein>
<name>A0A160T0Q0_9CHLR</name>
<dbReference type="Proteomes" id="UP000215027">
    <property type="component" value="Chromosome I"/>
</dbReference>
<organism evidence="2 3">
    <name type="scientific">Candidatus Promineifilum breve</name>
    <dbReference type="NCBI Taxonomy" id="1806508"/>
    <lineage>
        <taxon>Bacteria</taxon>
        <taxon>Bacillati</taxon>
        <taxon>Chloroflexota</taxon>
        <taxon>Ardenticatenia</taxon>
        <taxon>Candidatus Promineifilales</taxon>
        <taxon>Candidatus Promineifilaceae</taxon>
        <taxon>Candidatus Promineifilum</taxon>
    </lineage>
</organism>
<gene>
    <name evidence="2" type="ORF">CFX0092_A1478</name>
</gene>
<evidence type="ECO:0000313" key="3">
    <source>
        <dbReference type="Proteomes" id="UP000215027"/>
    </source>
</evidence>
<keyword evidence="3" id="KW-1185">Reference proteome</keyword>
<evidence type="ECO:0000313" key="2">
    <source>
        <dbReference type="EMBL" id="CUS03356.2"/>
    </source>
</evidence>
<feature type="compositionally biased region" description="Basic and acidic residues" evidence="1">
    <location>
        <begin position="68"/>
        <end position="78"/>
    </location>
</feature>